<dbReference type="PANTHER" id="PTHR46558:SF11">
    <property type="entry name" value="HTH-TYPE TRANSCRIPTIONAL REGULATOR XRE"/>
    <property type="match status" value="1"/>
</dbReference>
<dbReference type="PANTHER" id="PTHR46558">
    <property type="entry name" value="TRACRIPTIONAL REGULATORY PROTEIN-RELATED-RELATED"/>
    <property type="match status" value="1"/>
</dbReference>
<sequence length="129" mass="14429">MDNLNMSIGSVLRDKRVALNIKQDDIAEQLGVTVQTVSKWERDVTEPKASQVAQLSKILHLPEKSICEGKLANGSDNPMDFMMKFGKVIHNINSTALMITLYDHIADEDAFLEDLLKQTDLPKEAFGLK</sequence>
<dbReference type="KEGG" id="schk:GII14_11325"/>
<protein>
    <submittedName>
        <fullName evidence="4">Helix-turn-helix domain-containing protein</fullName>
    </submittedName>
</protein>
<dbReference type="SUPFAM" id="SSF47413">
    <property type="entry name" value="lambda repressor-like DNA-binding domains"/>
    <property type="match status" value="1"/>
</dbReference>
<evidence type="ECO:0000313" key="3">
    <source>
        <dbReference type="EMBL" id="QIJ04675.1"/>
    </source>
</evidence>
<evidence type="ECO:0000259" key="2">
    <source>
        <dbReference type="PROSITE" id="PS50943"/>
    </source>
</evidence>
<feature type="domain" description="HTH cro/C1-type" evidence="2">
    <location>
        <begin position="12"/>
        <end position="66"/>
    </location>
</feature>
<evidence type="ECO:0000313" key="4">
    <source>
        <dbReference type="EMBL" id="QIJ04680.1"/>
    </source>
</evidence>
<dbReference type="GO" id="GO:0003677">
    <property type="term" value="F:DNA binding"/>
    <property type="evidence" value="ECO:0007669"/>
    <property type="project" value="UniProtKB-KW"/>
</dbReference>
<dbReference type="Gene3D" id="1.10.260.40">
    <property type="entry name" value="lambda repressor-like DNA-binding domains"/>
    <property type="match status" value="1"/>
</dbReference>
<keyword evidence="1" id="KW-0238">DNA-binding</keyword>
<dbReference type="EMBL" id="CP045857">
    <property type="protein sequence ID" value="QIJ04675.1"/>
    <property type="molecule type" value="Genomic_DNA"/>
</dbReference>
<name>A0A6G7LSF3_9GAMM</name>
<dbReference type="CDD" id="cd00093">
    <property type="entry name" value="HTH_XRE"/>
    <property type="match status" value="1"/>
</dbReference>
<dbReference type="KEGG" id="schk:GII14_11300"/>
<dbReference type="InterPro" id="IPR010982">
    <property type="entry name" value="Lambda_DNA-bd_dom_sf"/>
</dbReference>
<gene>
    <name evidence="3" type="ORF">GII14_11300</name>
    <name evidence="4" type="ORF">GII14_11325</name>
</gene>
<dbReference type="RefSeq" id="WP_165565068.1">
    <property type="nucleotide sequence ID" value="NZ_CP045857.1"/>
</dbReference>
<dbReference type="Pfam" id="PF01381">
    <property type="entry name" value="HTH_3"/>
    <property type="match status" value="1"/>
</dbReference>
<reference evidence="4 5" key="1">
    <citation type="submission" date="2019-11" db="EMBL/GenBank/DDBJ databases">
        <title>Complete Genome Sequence of Shewanella chilikensis Strain DC57, Isolated from Corroded Seal Rings at a floating production facility in Australia.</title>
        <authorList>
            <person name="Salgar-Chaparro S.J."/>
            <person name="Castillo-Villamizar G.A."/>
            <person name="Poehlein A."/>
            <person name="Daniel R."/>
            <person name="Machuca L."/>
        </authorList>
    </citation>
    <scope>NUCLEOTIDE SEQUENCE [LARGE SCALE GENOMIC DNA]</scope>
    <source>
        <strain evidence="4 5">DC57</strain>
    </source>
</reference>
<dbReference type="PROSITE" id="PS50943">
    <property type="entry name" value="HTH_CROC1"/>
    <property type="match status" value="1"/>
</dbReference>
<organism evidence="4 5">
    <name type="scientific">Shewanella chilikensis</name>
    <dbReference type="NCBI Taxonomy" id="558541"/>
    <lineage>
        <taxon>Bacteria</taxon>
        <taxon>Pseudomonadati</taxon>
        <taxon>Pseudomonadota</taxon>
        <taxon>Gammaproteobacteria</taxon>
        <taxon>Alteromonadales</taxon>
        <taxon>Shewanellaceae</taxon>
        <taxon>Shewanella</taxon>
    </lineage>
</organism>
<accession>A0A6G7LSF3</accession>
<proteinExistence type="predicted"/>
<dbReference type="Proteomes" id="UP000502117">
    <property type="component" value="Chromosome"/>
</dbReference>
<dbReference type="EMBL" id="CP045857">
    <property type="protein sequence ID" value="QIJ04680.1"/>
    <property type="molecule type" value="Genomic_DNA"/>
</dbReference>
<evidence type="ECO:0000256" key="1">
    <source>
        <dbReference type="ARBA" id="ARBA00023125"/>
    </source>
</evidence>
<dbReference type="AlphaFoldDB" id="A0A6G7LSF3"/>
<dbReference type="InterPro" id="IPR001387">
    <property type="entry name" value="Cro/C1-type_HTH"/>
</dbReference>
<dbReference type="SMART" id="SM00530">
    <property type="entry name" value="HTH_XRE"/>
    <property type="match status" value="1"/>
</dbReference>
<evidence type="ECO:0000313" key="5">
    <source>
        <dbReference type="Proteomes" id="UP000502117"/>
    </source>
</evidence>